<dbReference type="Gene3D" id="6.10.30.10">
    <property type="match status" value="1"/>
</dbReference>
<organism evidence="3 4">
    <name type="scientific">Archaeoglobus fulgidus DSM 8774</name>
    <dbReference type="NCBI Taxonomy" id="1344584"/>
    <lineage>
        <taxon>Archaea</taxon>
        <taxon>Methanobacteriati</taxon>
        <taxon>Methanobacteriota</taxon>
        <taxon>Archaeoglobi</taxon>
        <taxon>Archaeoglobales</taxon>
        <taxon>Archaeoglobaceae</taxon>
        <taxon>Archaeoglobus</taxon>
    </lineage>
</organism>
<name>A0A075W985_ARCFL</name>
<feature type="domain" description="ChsH2 rubredoxin-like zinc ribbon" evidence="2">
    <location>
        <begin position="34"/>
        <end position="59"/>
    </location>
</feature>
<dbReference type="HOGENOM" id="CLU_119412_2_0_2"/>
<dbReference type="Pfam" id="PF12172">
    <property type="entry name" value="zf-ChsH2"/>
    <property type="match status" value="1"/>
</dbReference>
<dbReference type="InterPro" id="IPR002878">
    <property type="entry name" value="ChsH2_C"/>
</dbReference>
<reference evidence="3 4" key="1">
    <citation type="submission" date="2013-07" db="EMBL/GenBank/DDBJ databases">
        <title>Genome of Archaeoglobus fulgidus.</title>
        <authorList>
            <person name="Fiebig A."/>
            <person name="Birkeland N.-K."/>
        </authorList>
    </citation>
    <scope>NUCLEOTIDE SEQUENCE [LARGE SCALE GENOMIC DNA]</scope>
    <source>
        <strain evidence="3 4">DSM 8774</strain>
    </source>
</reference>
<dbReference type="Proteomes" id="UP000028501">
    <property type="component" value="Chromosome"/>
</dbReference>
<protein>
    <submittedName>
        <fullName evidence="3">Putative nucleic-acid-binding protein</fullName>
    </submittedName>
</protein>
<sequence length="148" mass="16582">MGVDRYSGLPFVARFRWSVGKLMERFYRSFEEKKIMAAKCEKCSYTVVPPRQICPQCYSKLGESCLVELSGRGVVESFTEVNFKLDGKGGYIWLEKPEVLAAIKLDGASSTIFARVEGDVKLGSKVEPVWAEKTEGKPSDLIGFRVIE</sequence>
<dbReference type="InterPro" id="IPR012340">
    <property type="entry name" value="NA-bd_OB-fold"/>
</dbReference>
<dbReference type="KEGG" id="afg:AFULGI_00001320"/>
<dbReference type="Pfam" id="PF01796">
    <property type="entry name" value="OB_ChsH2_C"/>
    <property type="match status" value="1"/>
</dbReference>
<feature type="domain" description="ChsH2 C-terminal OB-fold" evidence="1">
    <location>
        <begin position="67"/>
        <end position="130"/>
    </location>
</feature>
<accession>A0A075W985</accession>
<evidence type="ECO:0000313" key="4">
    <source>
        <dbReference type="Proteomes" id="UP000028501"/>
    </source>
</evidence>
<dbReference type="InterPro" id="IPR022002">
    <property type="entry name" value="ChsH2_Znr"/>
</dbReference>
<dbReference type="AlphaFoldDB" id="A0A075W985"/>
<evidence type="ECO:0000259" key="1">
    <source>
        <dbReference type="Pfam" id="PF01796"/>
    </source>
</evidence>
<proteinExistence type="predicted"/>
<dbReference type="GeneID" id="24793688"/>
<dbReference type="PANTHER" id="PTHR34075:SF4">
    <property type="entry name" value="DUF35 DOMAIN-CONTAINING PROTEIN"/>
    <property type="match status" value="1"/>
</dbReference>
<dbReference type="InterPro" id="IPR052513">
    <property type="entry name" value="Thioester_dehydratase-like"/>
</dbReference>
<dbReference type="PANTHER" id="PTHR34075">
    <property type="entry name" value="BLR3430 PROTEIN"/>
    <property type="match status" value="1"/>
</dbReference>
<dbReference type="Gene3D" id="2.40.50.140">
    <property type="entry name" value="Nucleic acid-binding proteins"/>
    <property type="match status" value="1"/>
</dbReference>
<dbReference type="EMBL" id="CP006577">
    <property type="protein sequence ID" value="AIG96970.1"/>
    <property type="molecule type" value="Genomic_DNA"/>
</dbReference>
<dbReference type="SUPFAM" id="SSF50249">
    <property type="entry name" value="Nucleic acid-binding proteins"/>
    <property type="match status" value="1"/>
</dbReference>
<evidence type="ECO:0000313" key="3">
    <source>
        <dbReference type="EMBL" id="AIG96970.1"/>
    </source>
</evidence>
<evidence type="ECO:0000259" key="2">
    <source>
        <dbReference type="Pfam" id="PF12172"/>
    </source>
</evidence>
<gene>
    <name evidence="3" type="ORF">AFULGI_00001320</name>
</gene>
<dbReference type="RefSeq" id="WP_010877647.1">
    <property type="nucleotide sequence ID" value="NZ_CP006577.1"/>
</dbReference>